<dbReference type="InterPro" id="IPR036583">
    <property type="entry name" value="23S_rRNA_IVS_sf"/>
</dbReference>
<proteinExistence type="predicted"/>
<reference evidence="1 2" key="1">
    <citation type="journal article" date="2015" name="Nature">
        <title>rRNA introns, odd ribosomes, and small enigmatic genomes across a large radiation of phyla.</title>
        <authorList>
            <person name="Brown C.T."/>
            <person name="Hug L.A."/>
            <person name="Thomas B.C."/>
            <person name="Sharon I."/>
            <person name="Castelle C.J."/>
            <person name="Singh A."/>
            <person name="Wilkins M.J."/>
            <person name="Williams K.H."/>
            <person name="Banfield J.F."/>
        </authorList>
    </citation>
    <scope>NUCLEOTIDE SEQUENCE [LARGE SCALE GENOMIC DNA]</scope>
</reference>
<comment type="caution">
    <text evidence="1">The sequence shown here is derived from an EMBL/GenBank/DDBJ whole genome shotgun (WGS) entry which is preliminary data.</text>
</comment>
<dbReference type="NCBIfam" id="TIGR02436">
    <property type="entry name" value="four helix bundle protein"/>
    <property type="match status" value="1"/>
</dbReference>
<accession>A0A0G0WS87</accession>
<dbReference type="PIRSF" id="PIRSF035652">
    <property type="entry name" value="CHP02436"/>
    <property type="match status" value="1"/>
</dbReference>
<evidence type="ECO:0000313" key="2">
    <source>
        <dbReference type="Proteomes" id="UP000034292"/>
    </source>
</evidence>
<evidence type="ECO:0000313" key="1">
    <source>
        <dbReference type="EMBL" id="KKR78252.1"/>
    </source>
</evidence>
<dbReference type="PANTHER" id="PTHR38471">
    <property type="entry name" value="FOUR HELIX BUNDLE PROTEIN"/>
    <property type="match status" value="1"/>
</dbReference>
<sequence length="124" mass="13964">MQNYNSKFKTDLIGRCFNLSLRVIKICDQLPKKRSAWVIADQLIRATCSIGANLTEAKAASSRLEFKRFYEIALKSANEAGYWLMLLSKSSLADEKIVGDLTRELTEISNMIASGVLRLKGKKF</sequence>
<name>A0A0G0WS87_9BACT</name>
<dbReference type="STRING" id="1618408.UU23_C0001G0016"/>
<protein>
    <submittedName>
        <fullName evidence="1">TIGR02436 family protein</fullName>
    </submittedName>
</protein>
<gene>
    <name evidence="1" type="ORF">UU23_C0001G0016</name>
</gene>
<dbReference type="EMBL" id="LBZV01000001">
    <property type="protein sequence ID" value="KKR78252.1"/>
    <property type="molecule type" value="Genomic_DNA"/>
</dbReference>
<organism evidence="1 2">
    <name type="scientific">Candidatus Curtissbacteria bacterium GW2011_GWA1_40_9</name>
    <dbReference type="NCBI Taxonomy" id="1618408"/>
    <lineage>
        <taxon>Bacteria</taxon>
        <taxon>Candidatus Curtissiibacteriota</taxon>
    </lineage>
</organism>
<dbReference type="PANTHER" id="PTHR38471:SF2">
    <property type="entry name" value="FOUR HELIX BUNDLE PROTEIN"/>
    <property type="match status" value="1"/>
</dbReference>
<dbReference type="Pfam" id="PF05635">
    <property type="entry name" value="23S_rRNA_IVP"/>
    <property type="match status" value="1"/>
</dbReference>
<dbReference type="InterPro" id="IPR012657">
    <property type="entry name" value="23S_rRNA-intervening_sequence"/>
</dbReference>
<dbReference type="SUPFAM" id="SSF158446">
    <property type="entry name" value="IVS-encoded protein-like"/>
    <property type="match status" value="1"/>
</dbReference>
<dbReference type="AlphaFoldDB" id="A0A0G0WS87"/>
<dbReference type="Gene3D" id="1.20.1440.60">
    <property type="entry name" value="23S rRNA-intervening sequence"/>
    <property type="match status" value="1"/>
</dbReference>
<dbReference type="Proteomes" id="UP000034292">
    <property type="component" value="Unassembled WGS sequence"/>
</dbReference>